<evidence type="ECO:0000256" key="2">
    <source>
        <dbReference type="ARBA" id="ARBA00022679"/>
    </source>
</evidence>
<dbReference type="GO" id="GO:0019698">
    <property type="term" value="P:D-galacturonate catabolic process"/>
    <property type="evidence" value="ECO:0007669"/>
    <property type="project" value="TreeGrafter"/>
</dbReference>
<dbReference type="Gene3D" id="3.40.1190.20">
    <property type="match status" value="1"/>
</dbReference>
<name>A0A8J6QUH4_9GAMM</name>
<dbReference type="CDD" id="cd01166">
    <property type="entry name" value="KdgK"/>
    <property type="match status" value="1"/>
</dbReference>
<comment type="caution">
    <text evidence="16">The sequence shown here is derived from an EMBL/GenBank/DDBJ whole genome shotgun (WGS) entry which is preliminary data.</text>
</comment>
<evidence type="ECO:0000256" key="1">
    <source>
        <dbReference type="ARBA" id="ARBA00010688"/>
    </source>
</evidence>
<comment type="function">
    <text evidence="10">Catalyzes the phosphorylation of 2-keto-3-deoxygluconate (KDG) to produce 2-keto-3-deoxy-6-phosphogluconate (KDPG).</text>
</comment>
<dbReference type="PANTHER" id="PTHR43085:SF15">
    <property type="entry name" value="2-DEHYDRO-3-DEOXYGLUCONOKINASE"/>
    <property type="match status" value="1"/>
</dbReference>
<sequence>MIKVAVIGECMAELSGQVLGNMKQGYGGDTLNTALYLKRLLDGQAVVSYVTAMGDDSLSSAIVEQWQAAGIDTQYVLRDSQRNVGLYMIENDDQGERTFHYWRDSAAARFIVQHLEFKRVTEALFDYDVIYVSGISFAILPDNDRAQLLTMLDEARFRGVKLVFDGNYRPRLWQSVAQTKENYEQFYEQADLALLTFDDEADLWGDASIAAAAERLAMYTIPRLVLKDGANGCYLVAAGNMNHVATTPVANVVDTTAAGDSFNAGFLAAWLLGKTDEQAADWGNQLAGQVIQQAGAIVPTQPLIER</sequence>
<dbReference type="EMBL" id="JACXAF010000006">
    <property type="protein sequence ID" value="MBD1389023.1"/>
    <property type="molecule type" value="Genomic_DNA"/>
</dbReference>
<dbReference type="GO" id="GO:0008673">
    <property type="term" value="F:2-dehydro-3-deoxygluconokinase activity"/>
    <property type="evidence" value="ECO:0007669"/>
    <property type="project" value="UniProtKB-EC"/>
</dbReference>
<keyword evidence="3" id="KW-0547">Nucleotide-binding</keyword>
<evidence type="ECO:0000256" key="13">
    <source>
        <dbReference type="ARBA" id="ARBA00075711"/>
    </source>
</evidence>
<keyword evidence="6" id="KW-0119">Carbohydrate metabolism</keyword>
<keyword evidence="5" id="KW-0067">ATP-binding</keyword>
<organism evidence="16 17">
    <name type="scientific">Neiella litorisoli</name>
    <dbReference type="NCBI Taxonomy" id="2771431"/>
    <lineage>
        <taxon>Bacteria</taxon>
        <taxon>Pseudomonadati</taxon>
        <taxon>Pseudomonadota</taxon>
        <taxon>Gammaproteobacteria</taxon>
        <taxon>Alteromonadales</taxon>
        <taxon>Echinimonadaceae</taxon>
        <taxon>Neiella</taxon>
    </lineage>
</organism>
<comment type="catalytic activity">
    <reaction evidence="9">
        <text>2-dehydro-3-deoxy-D-gluconate + ATP = 2-dehydro-3-deoxy-6-phospho-D-gluconate + ADP + H(+)</text>
        <dbReference type="Rhea" id="RHEA:14797"/>
        <dbReference type="ChEBI" id="CHEBI:15378"/>
        <dbReference type="ChEBI" id="CHEBI:30616"/>
        <dbReference type="ChEBI" id="CHEBI:57569"/>
        <dbReference type="ChEBI" id="CHEBI:57990"/>
        <dbReference type="ChEBI" id="CHEBI:456216"/>
        <dbReference type="EC" id="2.7.1.45"/>
    </reaction>
</comment>
<dbReference type="AlphaFoldDB" id="A0A8J6QUH4"/>
<evidence type="ECO:0000313" key="16">
    <source>
        <dbReference type="EMBL" id="MBD1389023.1"/>
    </source>
</evidence>
<dbReference type="Pfam" id="PF00294">
    <property type="entry name" value="PfkB"/>
    <property type="match status" value="1"/>
</dbReference>
<gene>
    <name evidence="16" type="ORF">IC617_06240</name>
</gene>
<dbReference type="GO" id="GO:0005524">
    <property type="term" value="F:ATP binding"/>
    <property type="evidence" value="ECO:0007669"/>
    <property type="project" value="UniProtKB-KW"/>
</dbReference>
<evidence type="ECO:0000256" key="14">
    <source>
        <dbReference type="ARBA" id="ARBA00080545"/>
    </source>
</evidence>
<evidence type="ECO:0000256" key="4">
    <source>
        <dbReference type="ARBA" id="ARBA00022777"/>
    </source>
</evidence>
<dbReference type="Proteomes" id="UP000638014">
    <property type="component" value="Unassembled WGS sequence"/>
</dbReference>
<evidence type="ECO:0000256" key="7">
    <source>
        <dbReference type="ARBA" id="ARBA00043951"/>
    </source>
</evidence>
<proteinExistence type="inferred from homology"/>
<comment type="pathway">
    <text evidence="7">Carbohydrate acid metabolism; 2-dehydro-3-deoxy-D-gluconate degradation; D-glyceraldehyde 3-phosphate and pyruvate from 2-dehydro-3-deoxy-D-gluconate: step 1/2.</text>
</comment>
<evidence type="ECO:0000256" key="10">
    <source>
        <dbReference type="ARBA" id="ARBA00054997"/>
    </source>
</evidence>
<accession>A0A8J6QUH4</accession>
<evidence type="ECO:0000313" key="17">
    <source>
        <dbReference type="Proteomes" id="UP000638014"/>
    </source>
</evidence>
<dbReference type="PANTHER" id="PTHR43085">
    <property type="entry name" value="HEXOKINASE FAMILY MEMBER"/>
    <property type="match status" value="1"/>
</dbReference>
<dbReference type="GO" id="GO:0006974">
    <property type="term" value="P:DNA damage response"/>
    <property type="evidence" value="ECO:0007669"/>
    <property type="project" value="TreeGrafter"/>
</dbReference>
<dbReference type="GO" id="GO:0042840">
    <property type="term" value="P:D-glucuronate catabolic process"/>
    <property type="evidence" value="ECO:0007669"/>
    <property type="project" value="TreeGrafter"/>
</dbReference>
<dbReference type="SUPFAM" id="SSF53613">
    <property type="entry name" value="Ribokinase-like"/>
    <property type="match status" value="1"/>
</dbReference>
<dbReference type="InterPro" id="IPR050306">
    <property type="entry name" value="PfkB_Carbo_kinase"/>
</dbReference>
<evidence type="ECO:0000256" key="12">
    <source>
        <dbReference type="ARBA" id="ARBA00067931"/>
    </source>
</evidence>
<evidence type="ECO:0000256" key="8">
    <source>
        <dbReference type="ARBA" id="ARBA00044254"/>
    </source>
</evidence>
<evidence type="ECO:0000256" key="6">
    <source>
        <dbReference type="ARBA" id="ARBA00023277"/>
    </source>
</evidence>
<feature type="domain" description="Carbohydrate kinase PfkB" evidence="15">
    <location>
        <begin position="1"/>
        <end position="299"/>
    </location>
</feature>
<dbReference type="EC" id="2.7.1.45" evidence="11"/>
<comment type="similarity">
    <text evidence="1">Belongs to the carbohydrate kinase PfkB family.</text>
</comment>
<dbReference type="PROSITE" id="PS00584">
    <property type="entry name" value="PFKB_KINASES_2"/>
    <property type="match status" value="1"/>
</dbReference>
<evidence type="ECO:0000256" key="9">
    <source>
        <dbReference type="ARBA" id="ARBA00050729"/>
    </source>
</evidence>
<evidence type="ECO:0000256" key="5">
    <source>
        <dbReference type="ARBA" id="ARBA00022840"/>
    </source>
</evidence>
<evidence type="ECO:0000259" key="15">
    <source>
        <dbReference type="Pfam" id="PF00294"/>
    </source>
</evidence>
<keyword evidence="2" id="KW-0808">Transferase</keyword>
<dbReference type="GO" id="GO:0005829">
    <property type="term" value="C:cytosol"/>
    <property type="evidence" value="ECO:0007669"/>
    <property type="project" value="TreeGrafter"/>
</dbReference>
<dbReference type="FunFam" id="3.40.1190.20:FF:000011">
    <property type="entry name" value="2-dehydro-3-deoxygluconokinase, putative"/>
    <property type="match status" value="1"/>
</dbReference>
<dbReference type="InterPro" id="IPR029056">
    <property type="entry name" value="Ribokinase-like"/>
</dbReference>
<evidence type="ECO:0000256" key="11">
    <source>
        <dbReference type="ARBA" id="ARBA00066369"/>
    </source>
</evidence>
<dbReference type="InterPro" id="IPR002173">
    <property type="entry name" value="Carboh/pur_kinase_PfkB_CS"/>
</dbReference>
<evidence type="ECO:0000256" key="3">
    <source>
        <dbReference type="ARBA" id="ARBA00022741"/>
    </source>
</evidence>
<dbReference type="InterPro" id="IPR011611">
    <property type="entry name" value="PfkB_dom"/>
</dbReference>
<protein>
    <recommendedName>
        <fullName evidence="12">2-dehydro-3-deoxygluconokinase</fullName>
        <ecNumber evidence="11">2.7.1.45</ecNumber>
    </recommendedName>
    <alternativeName>
        <fullName evidence="13">2-keto-3-deoxygluconokinase</fullName>
    </alternativeName>
    <alternativeName>
        <fullName evidence="14">3-deoxy-2-oxo-D-gluconate kinase</fullName>
    </alternativeName>
    <alternativeName>
        <fullName evidence="8">KDG kinase</fullName>
    </alternativeName>
</protein>
<keyword evidence="4 16" id="KW-0418">Kinase</keyword>
<reference evidence="16" key="1">
    <citation type="submission" date="2020-09" db="EMBL/GenBank/DDBJ databases">
        <title>A novel bacterium of genus Neiella, isolated from South China Sea.</title>
        <authorList>
            <person name="Huang H."/>
            <person name="Mo K."/>
            <person name="Hu Y."/>
        </authorList>
    </citation>
    <scope>NUCLEOTIDE SEQUENCE</scope>
    <source>
        <strain evidence="16">HB171785</strain>
    </source>
</reference>
<keyword evidence="17" id="KW-1185">Reference proteome</keyword>